<dbReference type="Proteomes" id="UP001139031">
    <property type="component" value="Unassembled WGS sequence"/>
</dbReference>
<comment type="caution">
    <text evidence="2">The sequence shown here is derived from an EMBL/GenBank/DDBJ whole genome shotgun (WGS) entry which is preliminary data.</text>
</comment>
<reference evidence="2" key="1">
    <citation type="submission" date="2021-08" db="EMBL/GenBank/DDBJ databases">
        <authorList>
            <person name="Stevens D.C."/>
        </authorList>
    </citation>
    <scope>NUCLEOTIDE SEQUENCE</scope>
    <source>
        <strain evidence="2">DSM 53165</strain>
    </source>
</reference>
<dbReference type="RefSeq" id="WP_224197595.1">
    <property type="nucleotide sequence ID" value="NZ_JAIRAU010000059.1"/>
</dbReference>
<dbReference type="InterPro" id="IPR048551">
    <property type="entry name" value="DACNV"/>
</dbReference>
<gene>
    <name evidence="2" type="ORF">K7C98_42060</name>
</gene>
<evidence type="ECO:0000313" key="3">
    <source>
        <dbReference type="Proteomes" id="UP001139031"/>
    </source>
</evidence>
<evidence type="ECO:0000259" key="1">
    <source>
        <dbReference type="Pfam" id="PF21751"/>
    </source>
</evidence>
<keyword evidence="3" id="KW-1185">Reference proteome</keyword>
<dbReference type="EMBL" id="JAIRAU010000059">
    <property type="protein sequence ID" value="MBZ5715855.1"/>
    <property type="molecule type" value="Genomic_DNA"/>
</dbReference>
<feature type="domain" description="Probable sensor" evidence="1">
    <location>
        <begin position="27"/>
        <end position="132"/>
    </location>
</feature>
<proteinExistence type="predicted"/>
<name>A0ABS7U6C1_9BACT</name>
<dbReference type="Pfam" id="PF21751">
    <property type="entry name" value="DACNV"/>
    <property type="match status" value="1"/>
</dbReference>
<accession>A0ABS7U6C1</accession>
<evidence type="ECO:0000313" key="2">
    <source>
        <dbReference type="EMBL" id="MBZ5715855.1"/>
    </source>
</evidence>
<organism evidence="2 3">
    <name type="scientific">Nannocystis pusilla</name>
    <dbReference type="NCBI Taxonomy" id="889268"/>
    <lineage>
        <taxon>Bacteria</taxon>
        <taxon>Pseudomonadati</taxon>
        <taxon>Myxococcota</taxon>
        <taxon>Polyangia</taxon>
        <taxon>Nannocystales</taxon>
        <taxon>Nannocystaceae</taxon>
        <taxon>Nannocystis</taxon>
    </lineage>
</organism>
<sequence>MNRSIHYPADLARVTKERWRKHSDDFRLPKLDTLARLLAVAFFSSLEAEEGRDLIFGLCCIPEGARLLHCGRSCQKEYTGCEILRFEHPLPLEVETLRKLAPAVSSHLGYVLVEWKSQGRSQDALQITGIAHFGTSWTLAKKGFGEKEVDPPHSLLIDIQGRGDLTVSVGRWQVAAFSRGSVLPSQSSHLQLSFPPAGADPRG</sequence>
<protein>
    <recommendedName>
        <fullName evidence="1">Probable sensor domain-containing protein</fullName>
    </recommendedName>
</protein>